<evidence type="ECO:0000256" key="2">
    <source>
        <dbReference type="ARBA" id="ARBA00023002"/>
    </source>
</evidence>
<protein>
    <submittedName>
        <fullName evidence="4">Zinc-dependent alcohol dehydrogenase family protein</fullName>
    </submittedName>
</protein>
<evidence type="ECO:0000256" key="1">
    <source>
        <dbReference type="ARBA" id="ARBA00022857"/>
    </source>
</evidence>
<keyword evidence="5" id="KW-1185">Reference proteome</keyword>
<proteinExistence type="predicted"/>
<dbReference type="RefSeq" id="WP_373654816.1">
    <property type="nucleotide sequence ID" value="NZ_JBGUAW010000002.1"/>
</dbReference>
<dbReference type="SMART" id="SM00829">
    <property type="entry name" value="PKS_ER"/>
    <property type="match status" value="1"/>
</dbReference>
<organism evidence="4 5">
    <name type="scientific">Thiohalorhabdus methylotrophus</name>
    <dbReference type="NCBI Taxonomy" id="3242694"/>
    <lineage>
        <taxon>Bacteria</taxon>
        <taxon>Pseudomonadati</taxon>
        <taxon>Pseudomonadota</taxon>
        <taxon>Gammaproteobacteria</taxon>
        <taxon>Thiohalorhabdales</taxon>
        <taxon>Thiohalorhabdaceae</taxon>
        <taxon>Thiohalorhabdus</taxon>
    </lineage>
</organism>
<dbReference type="InterPro" id="IPR013149">
    <property type="entry name" value="ADH-like_C"/>
</dbReference>
<accession>A0ABV4TVB6</accession>
<evidence type="ECO:0000259" key="3">
    <source>
        <dbReference type="SMART" id="SM00829"/>
    </source>
</evidence>
<dbReference type="Pfam" id="PF00107">
    <property type="entry name" value="ADH_zinc_N"/>
    <property type="match status" value="1"/>
</dbReference>
<dbReference type="Gene3D" id="3.90.180.10">
    <property type="entry name" value="Medium-chain alcohol dehydrogenases, catalytic domain"/>
    <property type="match status" value="1"/>
</dbReference>
<sequence>MPRIVRIHEYGGPEVQRMEELDVPDPAPGEVQIDVRAIGLNRAEAMFRNNAYLQEAELPSRLGYEAAGTVRKVGAGAEGFREGDAVSLIPPLDIAHWGTYGEMANLPASLVVKHPETLSFEQAAALWMPFVTAYGGLVDQARLGACDAVIITAASSSVGLAAFQIARKVGATSIATTRTTAKRQSLLDAGADHVVATEEEDLPARVAEITGGGGARVVFDPIGGPLLEPLTEAMAPGGILLEYGALSTQPTPFPVFPVLGKQLTLKGYLYAEIVSDPERLESAKRFILEGVTSGDLAPAISKTFPLDEIQEAHRFLESNQQVGKIVVTV</sequence>
<name>A0ABV4TVB6_9GAMM</name>
<reference evidence="4 5" key="1">
    <citation type="submission" date="2024-08" db="EMBL/GenBank/DDBJ databases">
        <title>Whole-genome sequencing of halo(alkali)philic microorganisms from hypersaline lakes.</title>
        <authorList>
            <person name="Sorokin D.Y."/>
            <person name="Merkel A.Y."/>
            <person name="Messina E."/>
            <person name="Yakimov M."/>
        </authorList>
    </citation>
    <scope>NUCLEOTIDE SEQUENCE [LARGE SCALE GENOMIC DNA]</scope>
    <source>
        <strain evidence="4 5">Cl-TMA</strain>
    </source>
</reference>
<dbReference type="Pfam" id="PF08240">
    <property type="entry name" value="ADH_N"/>
    <property type="match status" value="1"/>
</dbReference>
<dbReference type="InterPro" id="IPR011032">
    <property type="entry name" value="GroES-like_sf"/>
</dbReference>
<dbReference type="InterPro" id="IPR020843">
    <property type="entry name" value="ER"/>
</dbReference>
<keyword evidence="1" id="KW-0521">NADP</keyword>
<dbReference type="PANTHER" id="PTHR48106">
    <property type="entry name" value="QUINONE OXIDOREDUCTASE PIG3-RELATED"/>
    <property type="match status" value="1"/>
</dbReference>
<dbReference type="InterPro" id="IPR013154">
    <property type="entry name" value="ADH-like_N"/>
</dbReference>
<dbReference type="Proteomes" id="UP001575181">
    <property type="component" value="Unassembled WGS sequence"/>
</dbReference>
<dbReference type="SUPFAM" id="SSF51735">
    <property type="entry name" value="NAD(P)-binding Rossmann-fold domains"/>
    <property type="match status" value="1"/>
</dbReference>
<dbReference type="InterPro" id="IPR036291">
    <property type="entry name" value="NAD(P)-bd_dom_sf"/>
</dbReference>
<comment type="caution">
    <text evidence="4">The sequence shown here is derived from an EMBL/GenBank/DDBJ whole genome shotgun (WGS) entry which is preliminary data.</text>
</comment>
<dbReference type="SUPFAM" id="SSF50129">
    <property type="entry name" value="GroES-like"/>
    <property type="match status" value="1"/>
</dbReference>
<keyword evidence="2" id="KW-0560">Oxidoreductase</keyword>
<evidence type="ECO:0000313" key="5">
    <source>
        <dbReference type="Proteomes" id="UP001575181"/>
    </source>
</evidence>
<feature type="domain" description="Enoyl reductase (ER)" evidence="3">
    <location>
        <begin position="11"/>
        <end position="327"/>
    </location>
</feature>
<evidence type="ECO:0000313" key="4">
    <source>
        <dbReference type="EMBL" id="MFA9460040.1"/>
    </source>
</evidence>
<dbReference type="EMBL" id="JBGUAW010000002">
    <property type="protein sequence ID" value="MFA9460040.1"/>
    <property type="molecule type" value="Genomic_DNA"/>
</dbReference>
<dbReference type="Gene3D" id="3.40.50.720">
    <property type="entry name" value="NAD(P)-binding Rossmann-like Domain"/>
    <property type="match status" value="1"/>
</dbReference>
<gene>
    <name evidence="4" type="ORF">ACERLL_04305</name>
</gene>
<dbReference type="PANTHER" id="PTHR48106:SF5">
    <property type="entry name" value="ZINC-CONTAINING ALCOHOL DEHYDROGENASE"/>
    <property type="match status" value="1"/>
</dbReference>
<dbReference type="CDD" id="cd08268">
    <property type="entry name" value="MDR2"/>
    <property type="match status" value="1"/>
</dbReference>